<dbReference type="Proteomes" id="UP000018144">
    <property type="component" value="Unassembled WGS sequence"/>
</dbReference>
<name>U4L2R2_PYROM</name>
<protein>
    <submittedName>
        <fullName evidence="1">Uncharacterized protein</fullName>
    </submittedName>
</protein>
<dbReference type="AlphaFoldDB" id="U4L2R2"/>
<keyword evidence="2" id="KW-1185">Reference proteome</keyword>
<gene>
    <name evidence="1" type="ORF">PCON_10211</name>
</gene>
<sequence length="113" mass="12425">MAAQAGALCIVVRSHDWYPAPIGVQSTDGTAFVGTMEGAERPDDTRPPVQARLKVENPRWFSTKGFAWFSWDTDYKNPVNVGRKVHGGYKLPPVYILQSLPSNAAVTPIPEAR</sequence>
<evidence type="ECO:0000313" key="1">
    <source>
        <dbReference type="EMBL" id="CCX10617.1"/>
    </source>
</evidence>
<evidence type="ECO:0000313" key="2">
    <source>
        <dbReference type="Proteomes" id="UP000018144"/>
    </source>
</evidence>
<proteinExistence type="predicted"/>
<dbReference type="EMBL" id="HF935554">
    <property type="protein sequence ID" value="CCX10617.1"/>
    <property type="molecule type" value="Genomic_DNA"/>
</dbReference>
<organism evidence="1 2">
    <name type="scientific">Pyronema omphalodes (strain CBS 100304)</name>
    <name type="common">Pyronema confluens</name>
    <dbReference type="NCBI Taxonomy" id="1076935"/>
    <lineage>
        <taxon>Eukaryota</taxon>
        <taxon>Fungi</taxon>
        <taxon>Dikarya</taxon>
        <taxon>Ascomycota</taxon>
        <taxon>Pezizomycotina</taxon>
        <taxon>Pezizomycetes</taxon>
        <taxon>Pezizales</taxon>
        <taxon>Pyronemataceae</taxon>
        <taxon>Pyronema</taxon>
    </lineage>
</organism>
<reference evidence="1 2" key="1">
    <citation type="journal article" date="2013" name="PLoS Genet.">
        <title>The genome and development-dependent transcriptomes of Pyronema confluens: a window into fungal evolution.</title>
        <authorList>
            <person name="Traeger S."/>
            <person name="Altegoer F."/>
            <person name="Freitag M."/>
            <person name="Gabaldon T."/>
            <person name="Kempken F."/>
            <person name="Kumar A."/>
            <person name="Marcet-Houben M."/>
            <person name="Poggeler S."/>
            <person name="Stajich J.E."/>
            <person name="Nowrousian M."/>
        </authorList>
    </citation>
    <scope>NUCLEOTIDE SEQUENCE [LARGE SCALE GENOMIC DNA]</scope>
    <source>
        <strain evidence="2">CBS 100304</strain>
        <tissue evidence="1">Vegetative mycelium</tissue>
    </source>
</reference>
<accession>U4L2R2</accession>